<evidence type="ECO:0000259" key="2">
    <source>
        <dbReference type="PROSITE" id="PS50110"/>
    </source>
</evidence>
<dbReference type="PANTHER" id="PTHR37299:SF1">
    <property type="entry name" value="STAGE 0 SPORULATION PROTEIN A HOMOLOG"/>
    <property type="match status" value="1"/>
</dbReference>
<dbReference type="SUPFAM" id="SSF52172">
    <property type="entry name" value="CheY-like"/>
    <property type="match status" value="1"/>
</dbReference>
<comment type="caution">
    <text evidence="4">The sequence shown here is derived from an EMBL/GenBank/DDBJ whole genome shotgun (WGS) entry which is preliminary data.</text>
</comment>
<dbReference type="PROSITE" id="PS50930">
    <property type="entry name" value="HTH_LYTTR"/>
    <property type="match status" value="1"/>
</dbReference>
<dbReference type="Gene3D" id="3.40.50.2300">
    <property type="match status" value="1"/>
</dbReference>
<sequence>MIQVIIIDDEKDAINVLSRQLTAVFGNEIKIIGSTKDLTEAAFLIKEYQPELIFLDVVLGAETSGFDLLPLLDKLNFPFKIIFTTGYHQFAIKAIKKGAYDYLLKPIGVEDLEGLKERLSADDLKPEKTRLNNIIIVNNSDATYKIPVEKISHFKGDGNYTSIFFTEKNKPILSSTTLNNFETEINSISSSFFRIHKSYLVNMAEIDHIKKEKMSKSVVMKNGEVIAISRLRYKAFSEIYF</sequence>
<dbReference type="SMART" id="SM00850">
    <property type="entry name" value="LytTR"/>
    <property type="match status" value="1"/>
</dbReference>
<feature type="domain" description="Response regulatory" evidence="2">
    <location>
        <begin position="3"/>
        <end position="120"/>
    </location>
</feature>
<dbReference type="SMART" id="SM00448">
    <property type="entry name" value="REC"/>
    <property type="match status" value="1"/>
</dbReference>
<feature type="domain" description="HTH LytTR-type" evidence="3">
    <location>
        <begin position="135"/>
        <end position="241"/>
    </location>
</feature>
<evidence type="ECO:0000313" key="5">
    <source>
        <dbReference type="Proteomes" id="UP001501126"/>
    </source>
</evidence>
<dbReference type="InterPro" id="IPR001789">
    <property type="entry name" value="Sig_transdc_resp-reg_receiver"/>
</dbReference>
<proteinExistence type="predicted"/>
<dbReference type="Gene3D" id="2.40.50.1020">
    <property type="entry name" value="LytTr DNA-binding domain"/>
    <property type="match status" value="1"/>
</dbReference>
<protein>
    <submittedName>
        <fullName evidence="4">LytTR family DNA-binding domain-containing protein</fullName>
    </submittedName>
</protein>
<dbReference type="Pfam" id="PF04397">
    <property type="entry name" value="LytTR"/>
    <property type="match status" value="1"/>
</dbReference>
<keyword evidence="5" id="KW-1185">Reference proteome</keyword>
<accession>A0ABN1MSF3</accession>
<dbReference type="EMBL" id="BAAAFH010000022">
    <property type="protein sequence ID" value="GAA0876276.1"/>
    <property type="molecule type" value="Genomic_DNA"/>
</dbReference>
<organism evidence="4 5">
    <name type="scientific">Wandonia haliotis</name>
    <dbReference type="NCBI Taxonomy" id="574963"/>
    <lineage>
        <taxon>Bacteria</taxon>
        <taxon>Pseudomonadati</taxon>
        <taxon>Bacteroidota</taxon>
        <taxon>Flavobacteriia</taxon>
        <taxon>Flavobacteriales</taxon>
        <taxon>Crocinitomicaceae</taxon>
        <taxon>Wandonia</taxon>
    </lineage>
</organism>
<evidence type="ECO:0000256" key="1">
    <source>
        <dbReference type="PROSITE-ProRule" id="PRU00169"/>
    </source>
</evidence>
<gene>
    <name evidence="4" type="ORF">GCM10009118_26860</name>
</gene>
<evidence type="ECO:0000259" key="3">
    <source>
        <dbReference type="PROSITE" id="PS50930"/>
    </source>
</evidence>
<dbReference type="InterPro" id="IPR007492">
    <property type="entry name" value="LytTR_DNA-bd_dom"/>
</dbReference>
<name>A0ABN1MSF3_9FLAO</name>
<reference evidence="4 5" key="1">
    <citation type="journal article" date="2019" name="Int. J. Syst. Evol. Microbiol.">
        <title>The Global Catalogue of Microorganisms (GCM) 10K type strain sequencing project: providing services to taxonomists for standard genome sequencing and annotation.</title>
        <authorList>
            <consortium name="The Broad Institute Genomics Platform"/>
            <consortium name="The Broad Institute Genome Sequencing Center for Infectious Disease"/>
            <person name="Wu L."/>
            <person name="Ma J."/>
        </authorList>
    </citation>
    <scope>NUCLEOTIDE SEQUENCE [LARGE SCALE GENOMIC DNA]</scope>
    <source>
        <strain evidence="4 5">JCM 16083</strain>
    </source>
</reference>
<dbReference type="Proteomes" id="UP001501126">
    <property type="component" value="Unassembled WGS sequence"/>
</dbReference>
<dbReference type="InterPro" id="IPR011006">
    <property type="entry name" value="CheY-like_superfamily"/>
</dbReference>
<evidence type="ECO:0000313" key="4">
    <source>
        <dbReference type="EMBL" id="GAA0876276.1"/>
    </source>
</evidence>
<dbReference type="PANTHER" id="PTHR37299">
    <property type="entry name" value="TRANSCRIPTIONAL REGULATOR-RELATED"/>
    <property type="match status" value="1"/>
</dbReference>
<dbReference type="GO" id="GO:0003677">
    <property type="term" value="F:DNA binding"/>
    <property type="evidence" value="ECO:0007669"/>
    <property type="project" value="UniProtKB-KW"/>
</dbReference>
<dbReference type="PROSITE" id="PS50110">
    <property type="entry name" value="RESPONSE_REGULATORY"/>
    <property type="match status" value="1"/>
</dbReference>
<keyword evidence="1" id="KW-0597">Phosphoprotein</keyword>
<dbReference type="Pfam" id="PF00072">
    <property type="entry name" value="Response_reg"/>
    <property type="match status" value="1"/>
</dbReference>
<feature type="modified residue" description="4-aspartylphosphate" evidence="1">
    <location>
        <position position="56"/>
    </location>
</feature>
<dbReference type="InterPro" id="IPR046947">
    <property type="entry name" value="LytR-like"/>
</dbReference>
<keyword evidence="4" id="KW-0238">DNA-binding</keyword>